<dbReference type="RefSeq" id="YP_009046557.1">
    <property type="nucleotide sequence ID" value="NC_024450.1"/>
</dbReference>
<evidence type="ECO:0000256" key="5">
    <source>
        <dbReference type="ARBA" id="ARBA00022580"/>
    </source>
</evidence>
<comment type="subcellular location">
    <subcellularLocation>
        <location evidence="1">Host nucleus matrix</location>
    </subcellularLocation>
    <subcellularLocation>
        <location evidence="2">Virion tegument</location>
    </subcellularLocation>
</comment>
<evidence type="ECO:0000256" key="1">
    <source>
        <dbReference type="ARBA" id="ARBA00004428"/>
    </source>
</evidence>
<proteinExistence type="inferred from homology"/>
<keyword evidence="6" id="KW-0946">Virion</keyword>
<evidence type="ECO:0000256" key="2">
    <source>
        <dbReference type="ARBA" id="ARBA00004535"/>
    </source>
</evidence>
<evidence type="ECO:0000256" key="6">
    <source>
        <dbReference type="ARBA" id="ARBA00022844"/>
    </source>
</evidence>
<dbReference type="EMBL" id="KJ668231">
    <property type="protein sequence ID" value="AID52763.1"/>
    <property type="molecule type" value="Genomic_DNA"/>
</dbReference>
<comment type="similarity">
    <text evidence="3">Belongs to the alphaherpesvirinae HHV-1 UL55 family.</text>
</comment>
<name>A0A068EPM5_9ALPH</name>
<protein>
    <submittedName>
        <fullName evidence="7">Nuclear protein UL55</fullName>
    </submittedName>
</protein>
<evidence type="ECO:0000256" key="3">
    <source>
        <dbReference type="ARBA" id="ARBA00009538"/>
    </source>
</evidence>
<dbReference type="KEGG" id="vg:19738361"/>
<reference evidence="7 8" key="1">
    <citation type="journal article" date="2014" name="Virus Res.">
        <title>Molecular characterization of the complete genome of falconid herpesvirus strain S-18.</title>
        <authorList>
            <person name="Spatz S.J."/>
            <person name="Volkening J.D."/>
            <person name="Ross T.A."/>
        </authorList>
    </citation>
    <scope>NUCLEOTIDE SEQUENCE [LARGE SCALE GENOMIC DNA]</scope>
    <source>
        <strain evidence="7">S-18</strain>
    </source>
</reference>
<accession>A0A068EPM5</accession>
<dbReference type="Proteomes" id="UP000146149">
    <property type="component" value="Segment"/>
</dbReference>
<keyword evidence="5" id="KW-0920">Virion tegument</keyword>
<evidence type="ECO:0000256" key="4">
    <source>
        <dbReference type="ARBA" id="ARBA00022562"/>
    </source>
</evidence>
<dbReference type="GO" id="GO:0044204">
    <property type="term" value="C:host cell nuclear matrix"/>
    <property type="evidence" value="ECO:0007669"/>
    <property type="project" value="UniProtKB-SubCell"/>
</dbReference>
<dbReference type="InterPro" id="IPR007622">
    <property type="entry name" value="Herpes_UL55"/>
</dbReference>
<evidence type="ECO:0000313" key="8">
    <source>
        <dbReference type="Proteomes" id="UP000146149"/>
    </source>
</evidence>
<keyword evidence="4" id="KW-1048">Host nucleus</keyword>
<evidence type="ECO:0000313" key="7">
    <source>
        <dbReference type="EMBL" id="AID52763.1"/>
    </source>
</evidence>
<organism evidence="7 8">
    <name type="scientific">Falconid herpesvirus 1</name>
    <dbReference type="NCBI Taxonomy" id="1510155"/>
    <lineage>
        <taxon>Viruses</taxon>
        <taxon>Duplodnaviria</taxon>
        <taxon>Heunggongvirae</taxon>
        <taxon>Peploviricota</taxon>
        <taxon>Herviviricetes</taxon>
        <taxon>Herpesvirales</taxon>
        <taxon>Orthoherpesviridae</taxon>
        <taxon>Alphaherpesvirinae</taxon>
        <taxon>Mardivirus</taxon>
        <taxon>Mardivirus columbidalpha1</taxon>
    </lineage>
</organism>
<gene>
    <name evidence="7" type="ORF">FaHV1S18_073</name>
</gene>
<dbReference type="GO" id="GO:0019033">
    <property type="term" value="C:viral tegument"/>
    <property type="evidence" value="ECO:0007669"/>
    <property type="project" value="UniProtKB-SubCell"/>
</dbReference>
<dbReference type="OrthoDB" id="14721at10239"/>
<dbReference type="Pfam" id="PF04537">
    <property type="entry name" value="Herpes_UL55"/>
    <property type="match status" value="1"/>
</dbReference>
<dbReference type="GeneID" id="19738361"/>
<dbReference type="GO" id="GO:0019058">
    <property type="term" value="P:viral life cycle"/>
    <property type="evidence" value="ECO:0007669"/>
    <property type="project" value="InterPro"/>
</dbReference>
<sequence length="179" mass="20161">MATQSSCIEAATREYISTIPDVVQVVTPLALDMLYDPLKEYDQPSTATTYMETRSFILRAKCRYCTVGHIYFLGLATDPSEEMTPLGAERIARLLNDQKIVMSINTPLGRCDAPFSHTTLMDNMEHNTKLKIEGLSYHCHCPSQFSEQCWRAVFAAAERIAAVCKELRASKSRVEEVML</sequence>